<sequence>MARNKENQAPPGTSVMAVNGKPVKQSKPRAVWNALTVQVLIATLIARKAEGNQTDNASWKPDASTACETALAGTETGPNGSGGPPKTAKMCATRWGSEKTDYLMFRTLRGLSGFGWNEKSNTIDVEDAVWETYVAAHPKAKNYRYKLFPQYDDMASLVDGGFATGDKSFAPGQQSSDSNADTNNDEDDDDPSFPLDPELRGEKGIYRPDTQGGQDNNDDRPISNWGPSDSEDNVEVKAPQTIKKRTRAMSDSPPSSVSATKRHR</sequence>
<comment type="caution">
    <text evidence="3">The sequence shown here is derived from an EMBL/GenBank/DDBJ whole genome shotgun (WGS) entry which is preliminary data.</text>
</comment>
<gene>
    <name evidence="3" type="ORF">B0H16DRAFT_1751044</name>
</gene>
<protein>
    <recommendedName>
        <fullName evidence="2">Myb/SANT-like domain-containing protein</fullName>
    </recommendedName>
</protein>
<dbReference type="PANTHER" id="PTHR46929:SF3">
    <property type="entry name" value="MYB_SANT-LIKE DOMAIN-CONTAINING PROTEIN"/>
    <property type="match status" value="1"/>
</dbReference>
<feature type="domain" description="Myb/SANT-like" evidence="2">
    <location>
        <begin position="32"/>
        <end position="133"/>
    </location>
</feature>
<dbReference type="AlphaFoldDB" id="A0AAD7GK67"/>
<dbReference type="PANTHER" id="PTHR46929">
    <property type="entry name" value="EXPRESSED PROTEIN"/>
    <property type="match status" value="1"/>
</dbReference>
<keyword evidence="4" id="KW-1185">Reference proteome</keyword>
<accession>A0AAD7GK67</accession>
<dbReference type="EMBL" id="JARKIB010000683">
    <property type="protein sequence ID" value="KAJ7694691.1"/>
    <property type="molecule type" value="Genomic_DNA"/>
</dbReference>
<dbReference type="Proteomes" id="UP001215598">
    <property type="component" value="Unassembled WGS sequence"/>
</dbReference>
<dbReference type="InterPro" id="IPR024752">
    <property type="entry name" value="Myb/SANT-like_dom"/>
</dbReference>
<feature type="compositionally biased region" description="Polar residues" evidence="1">
    <location>
        <begin position="252"/>
        <end position="264"/>
    </location>
</feature>
<evidence type="ECO:0000259" key="2">
    <source>
        <dbReference type="Pfam" id="PF12776"/>
    </source>
</evidence>
<evidence type="ECO:0000313" key="3">
    <source>
        <dbReference type="EMBL" id="KAJ7694691.1"/>
    </source>
</evidence>
<feature type="compositionally biased region" description="Basic and acidic residues" evidence="1">
    <location>
        <begin position="197"/>
        <end position="206"/>
    </location>
</feature>
<proteinExistence type="predicted"/>
<dbReference type="Pfam" id="PF12776">
    <property type="entry name" value="Myb_DNA-bind_3"/>
    <property type="match status" value="1"/>
</dbReference>
<organism evidence="3 4">
    <name type="scientific">Mycena metata</name>
    <dbReference type="NCBI Taxonomy" id="1033252"/>
    <lineage>
        <taxon>Eukaryota</taxon>
        <taxon>Fungi</taxon>
        <taxon>Dikarya</taxon>
        <taxon>Basidiomycota</taxon>
        <taxon>Agaricomycotina</taxon>
        <taxon>Agaricomycetes</taxon>
        <taxon>Agaricomycetidae</taxon>
        <taxon>Agaricales</taxon>
        <taxon>Marasmiineae</taxon>
        <taxon>Mycenaceae</taxon>
        <taxon>Mycena</taxon>
    </lineage>
</organism>
<feature type="region of interest" description="Disordered" evidence="1">
    <location>
        <begin position="165"/>
        <end position="264"/>
    </location>
</feature>
<name>A0AAD7GK67_9AGAR</name>
<evidence type="ECO:0000256" key="1">
    <source>
        <dbReference type="SAM" id="MobiDB-lite"/>
    </source>
</evidence>
<evidence type="ECO:0000313" key="4">
    <source>
        <dbReference type="Proteomes" id="UP001215598"/>
    </source>
</evidence>
<reference evidence="3" key="1">
    <citation type="submission" date="2023-03" db="EMBL/GenBank/DDBJ databases">
        <title>Massive genome expansion in bonnet fungi (Mycena s.s.) driven by repeated elements and novel gene families across ecological guilds.</title>
        <authorList>
            <consortium name="Lawrence Berkeley National Laboratory"/>
            <person name="Harder C.B."/>
            <person name="Miyauchi S."/>
            <person name="Viragh M."/>
            <person name="Kuo A."/>
            <person name="Thoen E."/>
            <person name="Andreopoulos B."/>
            <person name="Lu D."/>
            <person name="Skrede I."/>
            <person name="Drula E."/>
            <person name="Henrissat B."/>
            <person name="Morin E."/>
            <person name="Kohler A."/>
            <person name="Barry K."/>
            <person name="LaButti K."/>
            <person name="Morin E."/>
            <person name="Salamov A."/>
            <person name="Lipzen A."/>
            <person name="Mereny Z."/>
            <person name="Hegedus B."/>
            <person name="Baldrian P."/>
            <person name="Stursova M."/>
            <person name="Weitz H."/>
            <person name="Taylor A."/>
            <person name="Grigoriev I.V."/>
            <person name="Nagy L.G."/>
            <person name="Martin F."/>
            <person name="Kauserud H."/>
        </authorList>
    </citation>
    <scope>NUCLEOTIDE SEQUENCE</scope>
    <source>
        <strain evidence="3">CBHHK182m</strain>
    </source>
</reference>